<dbReference type="Proteomes" id="UP001221142">
    <property type="component" value="Unassembled WGS sequence"/>
</dbReference>
<feature type="non-terminal residue" evidence="1">
    <location>
        <position position="259"/>
    </location>
</feature>
<keyword evidence="2" id="KW-1185">Reference proteome</keyword>
<dbReference type="EMBL" id="JARKIF010000043">
    <property type="protein sequence ID" value="KAJ7608718.1"/>
    <property type="molecule type" value="Genomic_DNA"/>
</dbReference>
<accession>A0AAD7FBA9</accession>
<organism evidence="1 2">
    <name type="scientific">Roridomyces roridus</name>
    <dbReference type="NCBI Taxonomy" id="1738132"/>
    <lineage>
        <taxon>Eukaryota</taxon>
        <taxon>Fungi</taxon>
        <taxon>Dikarya</taxon>
        <taxon>Basidiomycota</taxon>
        <taxon>Agaricomycotina</taxon>
        <taxon>Agaricomycetes</taxon>
        <taxon>Agaricomycetidae</taxon>
        <taxon>Agaricales</taxon>
        <taxon>Marasmiineae</taxon>
        <taxon>Mycenaceae</taxon>
        <taxon>Roridomyces</taxon>
    </lineage>
</organism>
<reference evidence="1" key="1">
    <citation type="submission" date="2023-03" db="EMBL/GenBank/DDBJ databases">
        <title>Massive genome expansion in bonnet fungi (Mycena s.s.) driven by repeated elements and novel gene families across ecological guilds.</title>
        <authorList>
            <consortium name="Lawrence Berkeley National Laboratory"/>
            <person name="Harder C.B."/>
            <person name="Miyauchi S."/>
            <person name="Viragh M."/>
            <person name="Kuo A."/>
            <person name="Thoen E."/>
            <person name="Andreopoulos B."/>
            <person name="Lu D."/>
            <person name="Skrede I."/>
            <person name="Drula E."/>
            <person name="Henrissat B."/>
            <person name="Morin E."/>
            <person name="Kohler A."/>
            <person name="Barry K."/>
            <person name="LaButti K."/>
            <person name="Morin E."/>
            <person name="Salamov A."/>
            <person name="Lipzen A."/>
            <person name="Mereny Z."/>
            <person name="Hegedus B."/>
            <person name="Baldrian P."/>
            <person name="Stursova M."/>
            <person name="Weitz H."/>
            <person name="Taylor A."/>
            <person name="Grigoriev I.V."/>
            <person name="Nagy L.G."/>
            <person name="Martin F."/>
            <person name="Kauserud H."/>
        </authorList>
    </citation>
    <scope>NUCLEOTIDE SEQUENCE</scope>
    <source>
        <strain evidence="1">9284</strain>
    </source>
</reference>
<evidence type="ECO:0008006" key="3">
    <source>
        <dbReference type="Google" id="ProtNLM"/>
    </source>
</evidence>
<dbReference type="AlphaFoldDB" id="A0AAD7FBA9"/>
<evidence type="ECO:0000313" key="1">
    <source>
        <dbReference type="EMBL" id="KAJ7608718.1"/>
    </source>
</evidence>
<sequence>LIAVWHPLQNGQGAPMLELPAFPGNPDPDAPVGVSVGLVLDASSILAKNRRGELQLLAAPHDRIADDSTTDQLLSPGYYQFVVVAEGGELVYDWDICPSFDDWVPPADIPLRWRGGEDAWTPPRQYCISDSDSSAAVKGEDGACVVTRSTVGLQSCRMVPESALDWWEENWGAIRKYGGNPTTEFNSPRNMIAMRYDLDQQSRDTGLFVFAPYAGRIVSVFLVATGGELAYQYHMTEVEFPTRVRRAYVFLRFAWTVLK</sequence>
<proteinExistence type="predicted"/>
<comment type="caution">
    <text evidence="1">The sequence shown here is derived from an EMBL/GenBank/DDBJ whole genome shotgun (WGS) entry which is preliminary data.</text>
</comment>
<name>A0AAD7FBA9_9AGAR</name>
<protein>
    <recommendedName>
        <fullName evidence="3">HNH nuclease domain-containing protein</fullName>
    </recommendedName>
</protein>
<evidence type="ECO:0000313" key="2">
    <source>
        <dbReference type="Proteomes" id="UP001221142"/>
    </source>
</evidence>
<feature type="non-terminal residue" evidence="1">
    <location>
        <position position="1"/>
    </location>
</feature>
<gene>
    <name evidence="1" type="ORF">FB45DRAFT_722118</name>
</gene>